<dbReference type="Proteomes" id="UP000475862">
    <property type="component" value="Unassembled WGS sequence"/>
</dbReference>
<feature type="region of interest" description="Disordered" evidence="1">
    <location>
        <begin position="195"/>
        <end position="234"/>
    </location>
</feature>
<evidence type="ECO:0000313" key="3">
    <source>
        <dbReference type="Proteomes" id="UP000475862"/>
    </source>
</evidence>
<organism evidence="2 3">
    <name type="scientific">Aphis glycines</name>
    <name type="common">Soybean aphid</name>
    <dbReference type="NCBI Taxonomy" id="307491"/>
    <lineage>
        <taxon>Eukaryota</taxon>
        <taxon>Metazoa</taxon>
        <taxon>Ecdysozoa</taxon>
        <taxon>Arthropoda</taxon>
        <taxon>Hexapoda</taxon>
        <taxon>Insecta</taxon>
        <taxon>Pterygota</taxon>
        <taxon>Neoptera</taxon>
        <taxon>Paraneoptera</taxon>
        <taxon>Hemiptera</taxon>
        <taxon>Sternorrhyncha</taxon>
        <taxon>Aphidomorpha</taxon>
        <taxon>Aphidoidea</taxon>
        <taxon>Aphididae</taxon>
        <taxon>Aphidini</taxon>
        <taxon>Aphis</taxon>
        <taxon>Aphis</taxon>
    </lineage>
</organism>
<dbReference type="EMBL" id="VYZN01000049">
    <property type="protein sequence ID" value="KAE9528160.1"/>
    <property type="molecule type" value="Genomic_DNA"/>
</dbReference>
<reference evidence="2 3" key="1">
    <citation type="submission" date="2019-08" db="EMBL/GenBank/DDBJ databases">
        <title>The genome of the soybean aphid Biotype 1, its phylome, world population structure and adaptation to the North American continent.</title>
        <authorList>
            <person name="Giordano R."/>
            <person name="Donthu R.K."/>
            <person name="Hernandez A.G."/>
            <person name="Wright C.L."/>
            <person name="Zimin A.V."/>
        </authorList>
    </citation>
    <scope>NUCLEOTIDE SEQUENCE [LARGE SCALE GENOMIC DNA]</scope>
    <source>
        <tissue evidence="2">Whole aphids</tissue>
    </source>
</reference>
<keyword evidence="3" id="KW-1185">Reference proteome</keyword>
<comment type="caution">
    <text evidence="2">The sequence shown here is derived from an EMBL/GenBank/DDBJ whole genome shotgun (WGS) entry which is preliminary data.</text>
</comment>
<proteinExistence type="predicted"/>
<sequence>MFGSVPFLSEAEKAAPRGLRTVFRVPHGHRPAAGRAARLVQSPGVHGALAVVLHGHQRGVQSVAGQFHDGTRARCRVHPDGRDTGLEADHDGHAAVDAHNERDDGHHAHIADVHEAAPAAAAHQLRADHRPAGGEARHRPVRGQTVHVLLFHTPGQAHQGQDTHTVSARLSVAHPHHAVHVQRWLVSRRTRQRRAQHAFRDRHRRPLDHALGLQQGATAGENPRPGTEAGPAQRTVPVPVFQLCRCVRRARRRDLLVRETAPAAVIVERPAADASGPISDGGH</sequence>
<gene>
    <name evidence="2" type="ORF">AGLY_012582</name>
</gene>
<evidence type="ECO:0000313" key="2">
    <source>
        <dbReference type="EMBL" id="KAE9528160.1"/>
    </source>
</evidence>
<accession>A0A6G0T8X2</accession>
<protein>
    <submittedName>
        <fullName evidence="2">Uncharacterized protein</fullName>
    </submittedName>
</protein>
<evidence type="ECO:0000256" key="1">
    <source>
        <dbReference type="SAM" id="MobiDB-lite"/>
    </source>
</evidence>
<dbReference type="AlphaFoldDB" id="A0A6G0T8X2"/>
<feature type="compositionally biased region" description="Basic residues" evidence="1">
    <location>
        <begin position="195"/>
        <end position="206"/>
    </location>
</feature>
<name>A0A6G0T8X2_APHGL</name>